<comment type="caution">
    <text evidence="1">The sequence shown here is derived from an EMBL/GenBank/DDBJ whole genome shotgun (WGS) entry which is preliminary data.</text>
</comment>
<proteinExistence type="predicted"/>
<gene>
    <name evidence="1" type="ORF">CGE01nite_00430</name>
</gene>
<reference evidence="1 2" key="1">
    <citation type="submission" date="2019-06" db="EMBL/GenBank/DDBJ databases">
        <title>Whole genome shotgun sequence of Cellulomonas gelida NBRC 3748.</title>
        <authorList>
            <person name="Hosoyama A."/>
            <person name="Uohara A."/>
            <person name="Ohji S."/>
            <person name="Ichikawa N."/>
        </authorList>
    </citation>
    <scope>NUCLEOTIDE SEQUENCE [LARGE SCALE GENOMIC DNA]</scope>
    <source>
        <strain evidence="1 2">NBRC 3748</strain>
    </source>
</reference>
<name>A0A4Y3KFN8_9CELL</name>
<sequence>MAGCPRCAPAAQLGQRSIHIVGLPLLADDIRDASRSRTLRRVDPGCYETTDGSVRVVRVANRDPEAPERVGALWSWIATRVTKREALAHLNYRSPAATSPHSRWLVP</sequence>
<protein>
    <submittedName>
        <fullName evidence="1">Uncharacterized protein</fullName>
    </submittedName>
</protein>
<keyword evidence="2" id="KW-1185">Reference proteome</keyword>
<evidence type="ECO:0000313" key="2">
    <source>
        <dbReference type="Proteomes" id="UP000320461"/>
    </source>
</evidence>
<dbReference type="AlphaFoldDB" id="A0A4Y3KFN8"/>
<organism evidence="1 2">
    <name type="scientific">Cellulomonas gelida</name>
    <dbReference type="NCBI Taxonomy" id="1712"/>
    <lineage>
        <taxon>Bacteria</taxon>
        <taxon>Bacillati</taxon>
        <taxon>Actinomycetota</taxon>
        <taxon>Actinomycetes</taxon>
        <taxon>Micrococcales</taxon>
        <taxon>Cellulomonadaceae</taxon>
        <taxon>Cellulomonas</taxon>
    </lineage>
</organism>
<evidence type="ECO:0000313" key="1">
    <source>
        <dbReference type="EMBL" id="GEA82792.1"/>
    </source>
</evidence>
<dbReference type="EMBL" id="BJLQ01000001">
    <property type="protein sequence ID" value="GEA82792.1"/>
    <property type="molecule type" value="Genomic_DNA"/>
</dbReference>
<dbReference type="Proteomes" id="UP000320461">
    <property type="component" value="Unassembled WGS sequence"/>
</dbReference>
<accession>A0A4Y3KFN8</accession>